<protein>
    <submittedName>
        <fullName evidence="1">Uncharacterized protein</fullName>
    </submittedName>
</protein>
<accession>A0ACC1A0J3</accession>
<keyword evidence="2" id="KW-1185">Reference proteome</keyword>
<evidence type="ECO:0000313" key="1">
    <source>
        <dbReference type="EMBL" id="KAJ0080974.1"/>
    </source>
</evidence>
<evidence type="ECO:0000313" key="2">
    <source>
        <dbReference type="Proteomes" id="UP001164250"/>
    </source>
</evidence>
<name>A0ACC1A0J3_9ROSI</name>
<reference evidence="2" key="1">
    <citation type="journal article" date="2023" name="G3 (Bethesda)">
        <title>Genome assembly and association tests identify interacting loci associated with vigor, precocity, and sex in interspecific pistachio rootstocks.</title>
        <authorList>
            <person name="Palmer W."/>
            <person name="Jacygrad E."/>
            <person name="Sagayaradj S."/>
            <person name="Cavanaugh K."/>
            <person name="Han R."/>
            <person name="Bertier L."/>
            <person name="Beede B."/>
            <person name="Kafkas S."/>
            <person name="Golino D."/>
            <person name="Preece J."/>
            <person name="Michelmore R."/>
        </authorList>
    </citation>
    <scope>NUCLEOTIDE SEQUENCE [LARGE SCALE GENOMIC DNA]</scope>
</reference>
<gene>
    <name evidence="1" type="ORF">Patl1_10838</name>
</gene>
<dbReference type="Proteomes" id="UP001164250">
    <property type="component" value="Chromosome 12"/>
</dbReference>
<sequence>MGCCVSSEASSISKKDELVKVGSKSRAPPPSVEEETVKEVLSEIPKTTVKPQPDPNFTTNIKQEVQENNFLNQIQKPALNKNVAKKEELKNVNEENMSEVSEVCSLSFSETVSTTTNITDRRENEEDQEVMQQHRMRNSRSPVVAHSPARRFEQSPGKRNPPGSVRLVQSSREEPGRVLNQSLGRGRRDPGESSGRRSRSPASTRSAAMGRSPSARRTNQSPGRSKNESGQNGSNNNSRKTESPSKMENRWPSNNNNSSTNESLENPLVSLECFIFL</sequence>
<organism evidence="1 2">
    <name type="scientific">Pistacia atlantica</name>
    <dbReference type="NCBI Taxonomy" id="434234"/>
    <lineage>
        <taxon>Eukaryota</taxon>
        <taxon>Viridiplantae</taxon>
        <taxon>Streptophyta</taxon>
        <taxon>Embryophyta</taxon>
        <taxon>Tracheophyta</taxon>
        <taxon>Spermatophyta</taxon>
        <taxon>Magnoliopsida</taxon>
        <taxon>eudicotyledons</taxon>
        <taxon>Gunneridae</taxon>
        <taxon>Pentapetalae</taxon>
        <taxon>rosids</taxon>
        <taxon>malvids</taxon>
        <taxon>Sapindales</taxon>
        <taxon>Anacardiaceae</taxon>
        <taxon>Pistacia</taxon>
    </lineage>
</organism>
<comment type="caution">
    <text evidence="1">The sequence shown here is derived from an EMBL/GenBank/DDBJ whole genome shotgun (WGS) entry which is preliminary data.</text>
</comment>
<dbReference type="EMBL" id="CM047908">
    <property type="protein sequence ID" value="KAJ0080974.1"/>
    <property type="molecule type" value="Genomic_DNA"/>
</dbReference>
<proteinExistence type="predicted"/>